<accession>A0A4R6TA47</accession>
<keyword evidence="2" id="KW-1185">Reference proteome</keyword>
<comment type="caution">
    <text evidence="1">The sequence shown here is derived from an EMBL/GenBank/DDBJ whole genome shotgun (WGS) entry which is preliminary data.</text>
</comment>
<evidence type="ECO:0000313" key="2">
    <source>
        <dbReference type="Proteomes" id="UP000294535"/>
    </source>
</evidence>
<dbReference type="EMBL" id="SNYF01000005">
    <property type="protein sequence ID" value="TDQ19701.1"/>
    <property type="molecule type" value="Genomic_DNA"/>
</dbReference>
<sequence length="257" mass="30509">MHFWISLVSFQVLLSISSFAQSRVPIRLNRHFYEIPKEDSLTHQFNKLVSYTPDSIKIERIFDLENRMIRQIKTFPPTPDIHEKTTEQFEENGKLLWRRTENLLNDKFIQTYFHDNEQVGQVLYEGNRQYFTQRAGEPEPTLNFENDFLPQLFTGKEEWINYLSKNLKVRPSELPDYDQKIIAALYVDEKGMVTQTEWANPLGGEKKFADRFIELIKEWNWSFLPAKDSFGNPKGEWITIPLNLNQPEKIQKGIIYQ</sequence>
<dbReference type="RefSeq" id="WP_133554232.1">
    <property type="nucleotide sequence ID" value="NZ_SNYF01000005.1"/>
</dbReference>
<evidence type="ECO:0000313" key="1">
    <source>
        <dbReference type="EMBL" id="TDQ19701.1"/>
    </source>
</evidence>
<dbReference type="AlphaFoldDB" id="A0A4R6TA47"/>
<reference evidence="1 2" key="1">
    <citation type="submission" date="2019-03" db="EMBL/GenBank/DDBJ databases">
        <title>Genomic Encyclopedia of Type Strains, Phase III (KMG-III): the genomes of soil and plant-associated and newly described type strains.</title>
        <authorList>
            <person name="Whitman W."/>
        </authorList>
    </citation>
    <scope>NUCLEOTIDE SEQUENCE [LARGE SCALE GENOMIC DNA]</scope>
    <source>
        <strain evidence="1 2">CECT 8446</strain>
    </source>
</reference>
<gene>
    <name evidence="1" type="ORF">DFQ04_1526</name>
</gene>
<name>A0A4R6TA47_9BACT</name>
<proteinExistence type="predicted"/>
<evidence type="ECO:0008006" key="3">
    <source>
        <dbReference type="Google" id="ProtNLM"/>
    </source>
</evidence>
<organism evidence="1 2">
    <name type="scientific">Algoriphagus boseongensis</name>
    <dbReference type="NCBI Taxonomy" id="1442587"/>
    <lineage>
        <taxon>Bacteria</taxon>
        <taxon>Pseudomonadati</taxon>
        <taxon>Bacteroidota</taxon>
        <taxon>Cytophagia</taxon>
        <taxon>Cytophagales</taxon>
        <taxon>Cyclobacteriaceae</taxon>
        <taxon>Algoriphagus</taxon>
    </lineage>
</organism>
<protein>
    <recommendedName>
        <fullName evidence="3">TonB-like protein</fullName>
    </recommendedName>
</protein>
<dbReference type="Proteomes" id="UP000294535">
    <property type="component" value="Unassembled WGS sequence"/>
</dbReference>
<dbReference type="OrthoDB" id="824727at2"/>